<name>A0A852Z331_9ACTN</name>
<evidence type="ECO:0000313" key="2">
    <source>
        <dbReference type="EMBL" id="NYH80978.1"/>
    </source>
</evidence>
<dbReference type="Proteomes" id="UP000548304">
    <property type="component" value="Unassembled WGS sequence"/>
</dbReference>
<keyword evidence="3" id="KW-1185">Reference proteome</keyword>
<feature type="domain" description="NAD-dependent epimerase/dehydratase" evidence="1">
    <location>
        <begin position="11"/>
        <end position="224"/>
    </location>
</feature>
<dbReference type="Pfam" id="PF01370">
    <property type="entry name" value="Epimerase"/>
    <property type="match status" value="1"/>
</dbReference>
<organism evidence="2 3">
    <name type="scientific">Actinopolyspora biskrensis</name>
    <dbReference type="NCBI Taxonomy" id="1470178"/>
    <lineage>
        <taxon>Bacteria</taxon>
        <taxon>Bacillati</taxon>
        <taxon>Actinomycetota</taxon>
        <taxon>Actinomycetes</taxon>
        <taxon>Actinopolysporales</taxon>
        <taxon>Actinopolysporaceae</taxon>
        <taxon>Actinopolyspora</taxon>
    </lineage>
</organism>
<proteinExistence type="predicted"/>
<protein>
    <submittedName>
        <fullName evidence="2">Nucleoside-diphosphate-sugar epimerase</fullName>
    </submittedName>
</protein>
<dbReference type="RefSeq" id="WP_179537284.1">
    <property type="nucleotide sequence ID" value="NZ_JACBYW010000011.1"/>
</dbReference>
<evidence type="ECO:0000259" key="1">
    <source>
        <dbReference type="Pfam" id="PF01370"/>
    </source>
</evidence>
<comment type="caution">
    <text evidence="2">The sequence shown here is derived from an EMBL/GenBank/DDBJ whole genome shotgun (WGS) entry which is preliminary data.</text>
</comment>
<dbReference type="InterPro" id="IPR001509">
    <property type="entry name" value="Epimerase_deHydtase"/>
</dbReference>
<reference evidence="2 3" key="1">
    <citation type="submission" date="2020-07" db="EMBL/GenBank/DDBJ databases">
        <title>Genomic Encyclopedia of Type Strains, Phase III (KMG-III): the genomes of soil and plant-associated and newly described type strains.</title>
        <authorList>
            <person name="Whitman W."/>
        </authorList>
    </citation>
    <scope>NUCLEOTIDE SEQUENCE [LARGE SCALE GENOMIC DNA]</scope>
    <source>
        <strain evidence="2 3">CECT 8576</strain>
    </source>
</reference>
<accession>A0A852Z331</accession>
<dbReference type="SUPFAM" id="SSF51735">
    <property type="entry name" value="NAD(P)-binding Rossmann-fold domains"/>
    <property type="match status" value="1"/>
</dbReference>
<sequence length="324" mass="34714">MTTTTGETHVVLGAGPAGKTIVDELLARGLRVRHVSRSPLEEAPAGVETVRADISSADRAVSATAGAAAIYHAVNVPYHLQVEQLPEIGRAVLAAAGRSGARLVVLDTLYPYGEADGTAITEHTPWAATSRKGRMRAALDQSYLDAHHAGHANVVLGRAADFYGPRVLNSTLGGAFFPAVLTGEPALGLGDITLPHSYSYLPDVARGLVDLGTTTDEAATGRVWHLPTVPAVSTEHLHDLVERITGSEITARVLDRPTAAGPFDERFMNEYAELFYQHLVPQNMVSAPFERHFDRRPTPLVDGLRATLDWYRDFLAAQSAAESA</sequence>
<evidence type="ECO:0000313" key="3">
    <source>
        <dbReference type="Proteomes" id="UP000548304"/>
    </source>
</evidence>
<dbReference type="InterPro" id="IPR036291">
    <property type="entry name" value="NAD(P)-bd_dom_sf"/>
</dbReference>
<dbReference type="Gene3D" id="3.40.50.720">
    <property type="entry name" value="NAD(P)-binding Rossmann-like Domain"/>
    <property type="match status" value="1"/>
</dbReference>
<gene>
    <name evidence="2" type="ORF">FHR84_004351</name>
</gene>
<dbReference type="AlphaFoldDB" id="A0A852Z331"/>
<dbReference type="EMBL" id="JACBYW010000011">
    <property type="protein sequence ID" value="NYH80978.1"/>
    <property type="molecule type" value="Genomic_DNA"/>
</dbReference>